<dbReference type="Pfam" id="PF01093">
    <property type="entry name" value="Clusterin"/>
    <property type="match status" value="1"/>
</dbReference>
<evidence type="ECO:0000256" key="4">
    <source>
        <dbReference type="ARBA" id="ARBA00023157"/>
    </source>
</evidence>
<gene>
    <name evidence="8" type="ORF">CK820_G0013306</name>
</gene>
<evidence type="ECO:0000256" key="5">
    <source>
        <dbReference type="ARBA" id="ARBA00023180"/>
    </source>
</evidence>
<comment type="caution">
    <text evidence="8">The sequence shown here is derived from an EMBL/GenBank/DDBJ whole genome shotgun (WGS) entry which is preliminary data.</text>
</comment>
<dbReference type="AlphaFoldDB" id="A0A2J8N8L3"/>
<evidence type="ECO:0000256" key="2">
    <source>
        <dbReference type="ARBA" id="ARBA00010069"/>
    </source>
</evidence>
<dbReference type="PANTHER" id="PTHR10970">
    <property type="entry name" value="CLUSTERIN"/>
    <property type="match status" value="1"/>
</dbReference>
<keyword evidence="5" id="KW-0325">Glycoprotein</keyword>
<evidence type="ECO:0000256" key="6">
    <source>
        <dbReference type="SAM" id="Coils"/>
    </source>
</evidence>
<comment type="subcellular location">
    <subcellularLocation>
        <location evidence="1">Secreted</location>
    </subcellularLocation>
</comment>
<evidence type="ECO:0000256" key="3">
    <source>
        <dbReference type="ARBA" id="ARBA00022525"/>
    </source>
</evidence>
<keyword evidence="4" id="KW-1015">Disulfide bond</keyword>
<dbReference type="PANTHER" id="PTHR10970:SF1">
    <property type="entry name" value="CLUSTERIN"/>
    <property type="match status" value="1"/>
</dbReference>
<evidence type="ECO:0000256" key="1">
    <source>
        <dbReference type="ARBA" id="ARBA00004613"/>
    </source>
</evidence>
<evidence type="ECO:0000256" key="7">
    <source>
        <dbReference type="SAM" id="SignalP"/>
    </source>
</evidence>
<proteinExistence type="inferred from homology"/>
<reference evidence="8 10" key="1">
    <citation type="submission" date="2017-12" db="EMBL/GenBank/DDBJ databases">
        <title>High-resolution comparative analysis of great ape genomes.</title>
        <authorList>
            <person name="Pollen A."/>
            <person name="Hastie A."/>
            <person name="Hormozdiari F."/>
            <person name="Dougherty M."/>
            <person name="Liu R."/>
            <person name="Chaisson M."/>
            <person name="Hoppe E."/>
            <person name="Hill C."/>
            <person name="Pang A."/>
            <person name="Hillier L."/>
            <person name="Baker C."/>
            <person name="Armstrong J."/>
            <person name="Shendure J."/>
            <person name="Paten B."/>
            <person name="Wilson R."/>
            <person name="Chao H."/>
            <person name="Schneider V."/>
            <person name="Ventura M."/>
            <person name="Kronenberg Z."/>
            <person name="Murali S."/>
            <person name="Gordon D."/>
            <person name="Cantsilieris S."/>
            <person name="Munson K."/>
            <person name="Nelson B."/>
            <person name="Raja A."/>
            <person name="Underwood J."/>
            <person name="Diekhans M."/>
            <person name="Fiddes I."/>
            <person name="Haussler D."/>
            <person name="Eichler E."/>
        </authorList>
    </citation>
    <scope>NUCLEOTIDE SEQUENCE [LARGE SCALE GENOMIC DNA]</scope>
    <source>
        <strain evidence="8">Yerkes chimp pedigree #C0471</strain>
        <tissue evidence="8">Blood</tissue>
    </source>
</reference>
<protein>
    <submittedName>
        <fullName evidence="8">CLU isoform 3</fullName>
    </submittedName>
    <submittedName>
        <fullName evidence="9">CLU isoform 7</fullName>
    </submittedName>
</protein>
<name>A0A2J8N8L3_PANTR</name>
<keyword evidence="3" id="KW-0964">Secreted</keyword>
<organism evidence="8 10">
    <name type="scientific">Pan troglodytes</name>
    <name type="common">Chimpanzee</name>
    <dbReference type="NCBI Taxonomy" id="9598"/>
    <lineage>
        <taxon>Eukaryota</taxon>
        <taxon>Metazoa</taxon>
        <taxon>Chordata</taxon>
        <taxon>Craniata</taxon>
        <taxon>Vertebrata</taxon>
        <taxon>Euteleostomi</taxon>
        <taxon>Mammalia</taxon>
        <taxon>Eutheria</taxon>
        <taxon>Euarchontoglires</taxon>
        <taxon>Primates</taxon>
        <taxon>Haplorrhini</taxon>
        <taxon>Catarrhini</taxon>
        <taxon>Hominidae</taxon>
        <taxon>Pan</taxon>
    </lineage>
</organism>
<dbReference type="EMBL" id="NBAG03000233">
    <property type="protein sequence ID" value="PNI68102.1"/>
    <property type="molecule type" value="Genomic_DNA"/>
</dbReference>
<dbReference type="GO" id="GO:0005576">
    <property type="term" value="C:extracellular region"/>
    <property type="evidence" value="ECO:0007669"/>
    <property type="project" value="UniProtKB-SubCell"/>
</dbReference>
<keyword evidence="6" id="KW-0175">Coiled coil</keyword>
<feature type="chain" id="PRO_5014559880" evidence="7">
    <location>
        <begin position="23"/>
        <end position="82"/>
    </location>
</feature>
<sequence length="82" mass="9326">MMKTLLLFVGLLLTWESGQVLGDQTVSDNELQEMSDQGSKYVNKEIQNAVNGVKQIKTLIEKTNEERKTLLSNLEEAKKKKE</sequence>
<keyword evidence="7" id="KW-0732">Signal</keyword>
<evidence type="ECO:0000313" key="8">
    <source>
        <dbReference type="EMBL" id="PNI68099.1"/>
    </source>
</evidence>
<feature type="coiled-coil region" evidence="6">
    <location>
        <begin position="53"/>
        <end position="80"/>
    </location>
</feature>
<feature type="non-terminal residue" evidence="8">
    <location>
        <position position="82"/>
    </location>
</feature>
<feature type="signal peptide" evidence="7">
    <location>
        <begin position="1"/>
        <end position="22"/>
    </location>
</feature>
<evidence type="ECO:0000313" key="9">
    <source>
        <dbReference type="EMBL" id="PNI68102.1"/>
    </source>
</evidence>
<dbReference type="InterPro" id="IPR000753">
    <property type="entry name" value="Clusterin-like"/>
</dbReference>
<accession>A0A2J8N8L3</accession>
<dbReference type="EMBL" id="NBAG03000233">
    <property type="protein sequence ID" value="PNI68099.1"/>
    <property type="molecule type" value="Genomic_DNA"/>
</dbReference>
<evidence type="ECO:0000313" key="10">
    <source>
        <dbReference type="Proteomes" id="UP000236370"/>
    </source>
</evidence>
<comment type="similarity">
    <text evidence="2">Belongs to the clusterin family.</text>
</comment>
<dbReference type="Proteomes" id="UP000236370">
    <property type="component" value="Unassembled WGS sequence"/>
</dbReference>